<evidence type="ECO:0000313" key="4">
    <source>
        <dbReference type="EMBL" id="PMC81597.1"/>
    </source>
</evidence>
<organism evidence="4 5">
    <name type="scientific">Anaerococcus hydrogenalis</name>
    <dbReference type="NCBI Taxonomy" id="33029"/>
    <lineage>
        <taxon>Bacteria</taxon>
        <taxon>Bacillati</taxon>
        <taxon>Bacillota</taxon>
        <taxon>Tissierellia</taxon>
        <taxon>Tissierellales</taxon>
        <taxon>Peptoniphilaceae</taxon>
        <taxon>Anaerococcus</taxon>
    </lineage>
</organism>
<dbReference type="Pfam" id="PF00535">
    <property type="entry name" value="Glycos_transf_2"/>
    <property type="match status" value="1"/>
</dbReference>
<dbReference type="InterPro" id="IPR001173">
    <property type="entry name" value="Glyco_trans_2-like"/>
</dbReference>
<gene>
    <name evidence="4" type="ORF">CJ192_06085</name>
</gene>
<dbReference type="PANTHER" id="PTHR22916:SF51">
    <property type="entry name" value="GLYCOSYLTRANSFERASE EPSH-RELATED"/>
    <property type="match status" value="1"/>
</dbReference>
<keyword evidence="2 4" id="KW-0808">Transferase</keyword>
<dbReference type="Gene3D" id="3.90.550.10">
    <property type="entry name" value="Spore Coat Polysaccharide Biosynthesis Protein SpsA, Chain A"/>
    <property type="match status" value="1"/>
</dbReference>
<dbReference type="EMBL" id="PNHP01000003">
    <property type="protein sequence ID" value="PMC81597.1"/>
    <property type="molecule type" value="Genomic_DNA"/>
</dbReference>
<evidence type="ECO:0000256" key="1">
    <source>
        <dbReference type="ARBA" id="ARBA00022676"/>
    </source>
</evidence>
<protein>
    <submittedName>
        <fullName evidence="4">Glycosyl transferase family 2</fullName>
    </submittedName>
</protein>
<comment type="caution">
    <text evidence="4">The sequence shown here is derived from an EMBL/GenBank/DDBJ whole genome shotgun (WGS) entry which is preliminary data.</text>
</comment>
<evidence type="ECO:0000259" key="3">
    <source>
        <dbReference type="Pfam" id="PF00535"/>
    </source>
</evidence>
<evidence type="ECO:0000256" key="2">
    <source>
        <dbReference type="ARBA" id="ARBA00022679"/>
    </source>
</evidence>
<reference evidence="4 5" key="1">
    <citation type="submission" date="2017-09" db="EMBL/GenBank/DDBJ databases">
        <title>Bacterial strain isolated from the female urinary microbiota.</title>
        <authorList>
            <person name="Thomas-White K."/>
            <person name="Kumar N."/>
            <person name="Forster S."/>
            <person name="Putonti C."/>
            <person name="Lawley T."/>
            <person name="Wolfe A.J."/>
        </authorList>
    </citation>
    <scope>NUCLEOTIDE SEQUENCE [LARGE SCALE GENOMIC DNA]</scope>
    <source>
        <strain evidence="4 5">UMB0204</strain>
    </source>
</reference>
<evidence type="ECO:0000313" key="5">
    <source>
        <dbReference type="Proteomes" id="UP000235658"/>
    </source>
</evidence>
<sequence length="329" mass="39010">MKGYTVKDKISVIVPIYKVEKYLDRCVKSLINQTYKNVEIILVDDGSPDNCPEMCDDYAIKDSRIKVIHKENGGLSDARNVGIEKSTGSYIAFVDSDDWVKKIFIEELYNNIKKENADISIIGYTLIWDSGKKITYGDNNDYFVYNQEDAIKELLKQKKFQCMVCQKMYKREIFNEIKFPVGEIYEDVAVSLPTFLKANKVVFSGKPMYFYYQREDSIVNEKFNENKLFFLDCCKEIIDYSNNHNKIFDKEAYNFYLRALLMLVLQLYSDVRTRNSEICKQLEKEVRKNKKHIFVNPYIDFKKRIALFMILVRFPRRLLYKVWRLKQGE</sequence>
<dbReference type="AlphaFoldDB" id="A0A2N6UJ42"/>
<name>A0A2N6UJ42_9FIRM</name>
<keyword evidence="1" id="KW-0328">Glycosyltransferase</keyword>
<dbReference type="InterPro" id="IPR029044">
    <property type="entry name" value="Nucleotide-diphossugar_trans"/>
</dbReference>
<dbReference type="SUPFAM" id="SSF53448">
    <property type="entry name" value="Nucleotide-diphospho-sugar transferases"/>
    <property type="match status" value="1"/>
</dbReference>
<accession>A0A2N6UJ42</accession>
<feature type="domain" description="Glycosyltransferase 2-like" evidence="3">
    <location>
        <begin position="11"/>
        <end position="177"/>
    </location>
</feature>
<dbReference type="Proteomes" id="UP000235658">
    <property type="component" value="Unassembled WGS sequence"/>
</dbReference>
<dbReference type="PANTHER" id="PTHR22916">
    <property type="entry name" value="GLYCOSYLTRANSFERASE"/>
    <property type="match status" value="1"/>
</dbReference>
<dbReference type="CDD" id="cd00761">
    <property type="entry name" value="Glyco_tranf_GTA_type"/>
    <property type="match status" value="1"/>
</dbReference>
<dbReference type="GO" id="GO:0016757">
    <property type="term" value="F:glycosyltransferase activity"/>
    <property type="evidence" value="ECO:0007669"/>
    <property type="project" value="UniProtKB-KW"/>
</dbReference>
<proteinExistence type="predicted"/>